<feature type="compositionally biased region" description="Basic and acidic residues" evidence="1">
    <location>
        <begin position="72"/>
        <end position="90"/>
    </location>
</feature>
<accession>A0A074ZV26</accession>
<dbReference type="GeneID" id="20327161"/>
<feature type="non-terminal residue" evidence="2">
    <location>
        <position position="109"/>
    </location>
</feature>
<feature type="region of interest" description="Disordered" evidence="1">
    <location>
        <begin position="68"/>
        <end position="109"/>
    </location>
</feature>
<dbReference type="RefSeq" id="XP_009164931.1">
    <property type="nucleotide sequence ID" value="XM_009166667.1"/>
</dbReference>
<dbReference type="OrthoDB" id="247013at2759"/>
<dbReference type="EMBL" id="KL596647">
    <property type="protein sequence ID" value="KER31323.1"/>
    <property type="molecule type" value="Genomic_DNA"/>
</dbReference>
<reference evidence="2 3" key="1">
    <citation type="submission" date="2013-11" db="EMBL/GenBank/DDBJ databases">
        <title>Opisthorchis viverrini - life in the bile duct.</title>
        <authorList>
            <person name="Young N.D."/>
            <person name="Nagarajan N."/>
            <person name="Lin S.J."/>
            <person name="Korhonen P.K."/>
            <person name="Jex A.R."/>
            <person name="Hall R.S."/>
            <person name="Safavi-Hemami H."/>
            <person name="Kaewkong W."/>
            <person name="Bertrand D."/>
            <person name="Gao S."/>
            <person name="Seet Q."/>
            <person name="Wongkham S."/>
            <person name="Teh B.T."/>
            <person name="Wongkham C."/>
            <person name="Intapan P.M."/>
            <person name="Maleewong W."/>
            <person name="Yang X."/>
            <person name="Hu M."/>
            <person name="Wang Z."/>
            <person name="Hofmann A."/>
            <person name="Sternberg P.W."/>
            <person name="Tan P."/>
            <person name="Wang J."/>
            <person name="Gasser R.B."/>
        </authorList>
    </citation>
    <scope>NUCLEOTIDE SEQUENCE [LARGE SCALE GENOMIC DNA]</scope>
</reference>
<keyword evidence="3" id="KW-1185">Reference proteome</keyword>
<dbReference type="Proteomes" id="UP000054324">
    <property type="component" value="Unassembled WGS sequence"/>
</dbReference>
<gene>
    <name evidence="2" type="ORF">T265_12993</name>
</gene>
<sequence>MILKSFDFHSLKTYLRILVLLFNANRLSDNIPTMDLIYAGENCSAVTPFRCPAARALEGSMKARIVPGCPSLDRESREAGSNHGPSDAKRSYKKTYYSHASSVVPPVTQ</sequence>
<evidence type="ECO:0000313" key="3">
    <source>
        <dbReference type="Proteomes" id="UP000054324"/>
    </source>
</evidence>
<dbReference type="KEGG" id="ovi:T265_12993"/>
<dbReference type="AlphaFoldDB" id="A0A074ZV26"/>
<evidence type="ECO:0000256" key="1">
    <source>
        <dbReference type="SAM" id="MobiDB-lite"/>
    </source>
</evidence>
<proteinExistence type="predicted"/>
<evidence type="ECO:0000313" key="2">
    <source>
        <dbReference type="EMBL" id="KER31323.1"/>
    </source>
</evidence>
<organism evidence="2 3">
    <name type="scientific">Opisthorchis viverrini</name>
    <name type="common">Southeast Asian liver fluke</name>
    <dbReference type="NCBI Taxonomy" id="6198"/>
    <lineage>
        <taxon>Eukaryota</taxon>
        <taxon>Metazoa</taxon>
        <taxon>Spiralia</taxon>
        <taxon>Lophotrochozoa</taxon>
        <taxon>Platyhelminthes</taxon>
        <taxon>Trematoda</taxon>
        <taxon>Digenea</taxon>
        <taxon>Opisthorchiida</taxon>
        <taxon>Opisthorchiata</taxon>
        <taxon>Opisthorchiidae</taxon>
        <taxon>Opisthorchis</taxon>
    </lineage>
</organism>
<dbReference type="CTD" id="20327161"/>
<protein>
    <submittedName>
        <fullName evidence="2">Uncharacterized protein</fullName>
    </submittedName>
</protein>
<name>A0A074ZV26_OPIVI</name>